<evidence type="ECO:0000313" key="10">
    <source>
        <dbReference type="Proteomes" id="UP000507470"/>
    </source>
</evidence>
<dbReference type="SUPFAM" id="SSF50630">
    <property type="entry name" value="Acid proteases"/>
    <property type="match status" value="1"/>
</dbReference>
<keyword evidence="10" id="KW-1185">Reference proteome</keyword>
<dbReference type="PANTHER" id="PTHR37984:SF5">
    <property type="entry name" value="PROTEIN NYNRIN-LIKE"/>
    <property type="match status" value="1"/>
</dbReference>
<dbReference type="GO" id="GO:0004519">
    <property type="term" value="F:endonuclease activity"/>
    <property type="evidence" value="ECO:0007669"/>
    <property type="project" value="UniProtKB-KW"/>
</dbReference>
<dbReference type="InterPro" id="IPR043128">
    <property type="entry name" value="Rev_trsase/Diguanyl_cyclase"/>
</dbReference>
<evidence type="ECO:0000256" key="7">
    <source>
        <dbReference type="ARBA" id="ARBA00022918"/>
    </source>
</evidence>
<evidence type="ECO:0000256" key="1">
    <source>
        <dbReference type="ARBA" id="ARBA00012493"/>
    </source>
</evidence>
<evidence type="ECO:0000256" key="5">
    <source>
        <dbReference type="ARBA" id="ARBA00022759"/>
    </source>
</evidence>
<dbReference type="GO" id="GO:0003964">
    <property type="term" value="F:RNA-directed DNA polymerase activity"/>
    <property type="evidence" value="ECO:0007669"/>
    <property type="project" value="UniProtKB-KW"/>
</dbReference>
<accession>A0A6J8E546</accession>
<keyword evidence="6" id="KW-0378">Hydrolase</keyword>
<evidence type="ECO:0000256" key="3">
    <source>
        <dbReference type="ARBA" id="ARBA00022695"/>
    </source>
</evidence>
<dbReference type="PANTHER" id="PTHR37984">
    <property type="entry name" value="PROTEIN CBG26694"/>
    <property type="match status" value="1"/>
</dbReference>
<organism evidence="9 10">
    <name type="scientific">Mytilus coruscus</name>
    <name type="common">Sea mussel</name>
    <dbReference type="NCBI Taxonomy" id="42192"/>
    <lineage>
        <taxon>Eukaryota</taxon>
        <taxon>Metazoa</taxon>
        <taxon>Spiralia</taxon>
        <taxon>Lophotrochozoa</taxon>
        <taxon>Mollusca</taxon>
        <taxon>Bivalvia</taxon>
        <taxon>Autobranchia</taxon>
        <taxon>Pteriomorphia</taxon>
        <taxon>Mytilida</taxon>
        <taxon>Mytiloidea</taxon>
        <taxon>Mytilidae</taxon>
        <taxon>Mytilinae</taxon>
        <taxon>Mytilus</taxon>
    </lineage>
</organism>
<sequence length="679" mass="75955">MAGLTSTFEYGASNSVLNKLSDQEKAIKDLKDTISAMQISPPRINKNTGADISVANPSLISKLKNIGVRVKIDRSDKESILIANNEKVKIIGVISVNIVVGKDNAHVRFYLVPGLEPNIILGIDFLKSKGAVIDFVNRKVTFDPRRQLVAQTDVTVPPRSEKLIVAKIKGTPLPDFILGISTESPVLASHSLLAAKSLSEVRNGTVAHGLCNLTDKPITIKKNSNVGKFVCLSDKDKVFIHVIVNESKTTASVQNTPIDDDGAVMNEILSHIGRDLNDKERDQLVNLLENYSNVFVNGGKLGNCDILQHEISMPCDQKPIRQRPYKIGNKQKQILENMIEDMLKQDIIEPSTSPWAAPCLLVAKKNNTEYRFVVDYRKINSITGQDAHPLLTTDDALESLGATQPAYFSCLDLRSGFYQTQISAVLCQEQSGQERVICYAGRALSKQEQNYGITELECLALVFAIKKFDCYLRFTSFTAYVDHAALKWILSLKEPTGKFARWVALIQSYNFEIVYRPGSSHGNADGVSRRTYVDSPDDDLDNESLLNILPSYQIHETQQLNTKESSNPIFSPPVRKIACQSVKQCRDIHANADNLFSSTEIKSEQRADNNYKDIIDYLETGRLPKDKDKHRKVLVLQPFYFLHDDILYHVDKRSKRGQRDLNVNIQLAIPRKMVPTILA</sequence>
<dbReference type="OrthoDB" id="116216at2759"/>
<dbReference type="GO" id="GO:0016787">
    <property type="term" value="F:hydrolase activity"/>
    <property type="evidence" value="ECO:0007669"/>
    <property type="project" value="UniProtKB-KW"/>
</dbReference>
<proteinExistence type="predicted"/>
<dbReference type="EMBL" id="CACVKT020008333">
    <property type="protein sequence ID" value="CAC5414151.1"/>
    <property type="molecule type" value="Genomic_DNA"/>
</dbReference>
<protein>
    <recommendedName>
        <fullName evidence="1">RNA-directed DNA polymerase</fullName>
        <ecNumber evidence="1">2.7.7.49</ecNumber>
    </recommendedName>
</protein>
<keyword evidence="5" id="KW-0255">Endonuclease</keyword>
<dbReference type="AlphaFoldDB" id="A0A6J8E546"/>
<dbReference type="Proteomes" id="UP000507470">
    <property type="component" value="Unassembled WGS sequence"/>
</dbReference>
<dbReference type="Pfam" id="PF17917">
    <property type="entry name" value="RT_RNaseH"/>
    <property type="match status" value="1"/>
</dbReference>
<evidence type="ECO:0000256" key="2">
    <source>
        <dbReference type="ARBA" id="ARBA00022679"/>
    </source>
</evidence>
<keyword evidence="7" id="KW-0695">RNA-directed DNA polymerase</keyword>
<dbReference type="FunFam" id="3.10.20.370:FF:000001">
    <property type="entry name" value="Retrovirus-related Pol polyprotein from transposon 17.6-like protein"/>
    <property type="match status" value="1"/>
</dbReference>
<feature type="domain" description="Reverse transcriptase RNase H-like" evidence="8">
    <location>
        <begin position="419"/>
        <end position="509"/>
    </location>
</feature>
<evidence type="ECO:0000256" key="6">
    <source>
        <dbReference type="ARBA" id="ARBA00022801"/>
    </source>
</evidence>
<keyword evidence="3" id="KW-0548">Nucleotidyltransferase</keyword>
<dbReference type="SUPFAM" id="SSF56672">
    <property type="entry name" value="DNA/RNA polymerases"/>
    <property type="match status" value="1"/>
</dbReference>
<keyword evidence="2" id="KW-0808">Transferase</keyword>
<dbReference type="CDD" id="cd09274">
    <property type="entry name" value="RNase_HI_RT_Ty3"/>
    <property type="match status" value="1"/>
</dbReference>
<dbReference type="Gene3D" id="3.10.10.10">
    <property type="entry name" value="HIV Type 1 Reverse Transcriptase, subunit A, domain 1"/>
    <property type="match status" value="1"/>
</dbReference>
<dbReference type="InterPro" id="IPR021109">
    <property type="entry name" value="Peptidase_aspartic_dom_sf"/>
</dbReference>
<gene>
    <name evidence="9" type="ORF">MCOR_46992</name>
</gene>
<dbReference type="EC" id="2.7.7.49" evidence="1"/>
<dbReference type="InterPro" id="IPR043502">
    <property type="entry name" value="DNA/RNA_pol_sf"/>
</dbReference>
<dbReference type="CDD" id="cd00303">
    <property type="entry name" value="retropepsin_like"/>
    <property type="match status" value="1"/>
</dbReference>
<dbReference type="Gene3D" id="2.40.70.10">
    <property type="entry name" value="Acid Proteases"/>
    <property type="match status" value="1"/>
</dbReference>
<dbReference type="InterPro" id="IPR041373">
    <property type="entry name" value="RT_RNaseH"/>
</dbReference>
<name>A0A6J8E546_MYTCO</name>
<evidence type="ECO:0000259" key="8">
    <source>
        <dbReference type="Pfam" id="PF17917"/>
    </source>
</evidence>
<dbReference type="InterPro" id="IPR050951">
    <property type="entry name" value="Retrovirus_Pol_polyprotein"/>
</dbReference>
<reference evidence="9 10" key="1">
    <citation type="submission" date="2020-06" db="EMBL/GenBank/DDBJ databases">
        <authorList>
            <person name="Li R."/>
            <person name="Bekaert M."/>
        </authorList>
    </citation>
    <scope>NUCLEOTIDE SEQUENCE [LARGE SCALE GENOMIC DNA]</scope>
    <source>
        <strain evidence="10">wild</strain>
    </source>
</reference>
<keyword evidence="4" id="KW-0540">Nuclease</keyword>
<evidence type="ECO:0000313" key="9">
    <source>
        <dbReference type="EMBL" id="CAC5414151.1"/>
    </source>
</evidence>
<dbReference type="Gene3D" id="3.30.70.270">
    <property type="match status" value="1"/>
</dbReference>
<evidence type="ECO:0000256" key="4">
    <source>
        <dbReference type="ARBA" id="ARBA00022722"/>
    </source>
</evidence>